<protein>
    <submittedName>
        <fullName evidence="1">Uncharacterized protein</fullName>
    </submittedName>
</protein>
<comment type="caution">
    <text evidence="1">The sequence shown here is derived from an EMBL/GenBank/DDBJ whole genome shotgun (WGS) entry which is preliminary data.</text>
</comment>
<gene>
    <name evidence="1" type="ORF">COA96_08290</name>
</gene>
<name>A0A2A5B0C6_9GAMM</name>
<dbReference type="Proteomes" id="UP000218327">
    <property type="component" value="Unassembled WGS sequence"/>
</dbReference>
<proteinExistence type="predicted"/>
<dbReference type="AlphaFoldDB" id="A0A2A5B0C6"/>
<evidence type="ECO:0000313" key="2">
    <source>
        <dbReference type="Proteomes" id="UP000218327"/>
    </source>
</evidence>
<accession>A0A2A5B0C6</accession>
<sequence length="117" mass="12509">MLRVSAKTNSIDIDLSAINGDAGAAAMGIEFGEQLMKFAESVATRNAEDLKIARDELLEVAGELVLVDAAAVAANFQRMVRIADSVGIPVDNMDGDIGKQVREELKLSRFVTAKNSE</sequence>
<dbReference type="EMBL" id="NVVJ01000021">
    <property type="protein sequence ID" value="PCJ24983.1"/>
    <property type="molecule type" value="Genomic_DNA"/>
</dbReference>
<evidence type="ECO:0000313" key="1">
    <source>
        <dbReference type="EMBL" id="PCJ24983.1"/>
    </source>
</evidence>
<organism evidence="1 2">
    <name type="scientific">SAR86 cluster bacterium</name>
    <dbReference type="NCBI Taxonomy" id="2030880"/>
    <lineage>
        <taxon>Bacteria</taxon>
        <taxon>Pseudomonadati</taxon>
        <taxon>Pseudomonadota</taxon>
        <taxon>Gammaproteobacteria</taxon>
        <taxon>SAR86 cluster</taxon>
    </lineage>
</organism>
<reference evidence="2" key="1">
    <citation type="submission" date="2017-08" db="EMBL/GenBank/DDBJ databases">
        <title>A dynamic microbial community with high functional redundancy inhabits the cold, oxic subseafloor aquifer.</title>
        <authorList>
            <person name="Tully B.J."/>
            <person name="Wheat C.G."/>
            <person name="Glazer B.T."/>
            <person name="Huber J.A."/>
        </authorList>
    </citation>
    <scope>NUCLEOTIDE SEQUENCE [LARGE SCALE GENOMIC DNA]</scope>
</reference>